<name>A0A2W1JWF8_9CYAN</name>
<dbReference type="AlphaFoldDB" id="A0A2W1JWF8"/>
<accession>A0A2W1JWF8</accession>
<reference evidence="1 2" key="1">
    <citation type="journal article" date="2018" name="Sci. Rep.">
        <title>A novel species of the marine cyanobacterium Acaryochloris with a unique pigment content and lifestyle.</title>
        <authorList>
            <person name="Partensky F."/>
            <person name="Six C."/>
            <person name="Ratin M."/>
            <person name="Garczarek L."/>
            <person name="Vaulot D."/>
            <person name="Probert I."/>
            <person name="Calteau A."/>
            <person name="Gourvil P."/>
            <person name="Marie D."/>
            <person name="Grebert T."/>
            <person name="Bouchier C."/>
            <person name="Le Panse S."/>
            <person name="Gachenot M."/>
            <person name="Rodriguez F."/>
            <person name="Garrido J.L."/>
        </authorList>
    </citation>
    <scope>NUCLEOTIDE SEQUENCE [LARGE SCALE GENOMIC DNA]</scope>
    <source>
        <strain evidence="1 2">RCC1774</strain>
    </source>
</reference>
<comment type="caution">
    <text evidence="1">The sequence shown here is derived from an EMBL/GenBank/DDBJ whole genome shotgun (WGS) entry which is preliminary data.</text>
</comment>
<evidence type="ECO:0000313" key="2">
    <source>
        <dbReference type="Proteomes" id="UP000248857"/>
    </source>
</evidence>
<dbReference type="EMBL" id="PQWO01000004">
    <property type="protein sequence ID" value="PZD74014.1"/>
    <property type="molecule type" value="Genomic_DNA"/>
</dbReference>
<gene>
    <name evidence="1" type="ORF">C1752_01676</name>
</gene>
<protein>
    <submittedName>
        <fullName evidence="1">Uncharacterized protein</fullName>
    </submittedName>
</protein>
<evidence type="ECO:0000313" key="1">
    <source>
        <dbReference type="EMBL" id="PZD74014.1"/>
    </source>
</evidence>
<sequence>MSPATLEAVKSHPPKILRSRKAYRTCHIYVPDSADRLAAISTGSHLYSFFRALTDREKAIAVVTKLFKKGESTVITCTPKAYVIWVLEPEASLKMTVRSA</sequence>
<proteinExistence type="predicted"/>
<keyword evidence="2" id="KW-1185">Reference proteome</keyword>
<dbReference type="RefSeq" id="WP_110985640.1">
    <property type="nucleotide sequence ID" value="NZ_CAWNWM010000004.1"/>
</dbReference>
<dbReference type="Proteomes" id="UP000248857">
    <property type="component" value="Unassembled WGS sequence"/>
</dbReference>
<organism evidence="1 2">
    <name type="scientific">Acaryochloris thomasi RCC1774</name>
    <dbReference type="NCBI Taxonomy" id="1764569"/>
    <lineage>
        <taxon>Bacteria</taxon>
        <taxon>Bacillati</taxon>
        <taxon>Cyanobacteriota</taxon>
        <taxon>Cyanophyceae</taxon>
        <taxon>Acaryochloridales</taxon>
        <taxon>Acaryochloridaceae</taxon>
        <taxon>Acaryochloris</taxon>
        <taxon>Acaryochloris thomasi</taxon>
    </lineage>
</organism>
<dbReference type="OrthoDB" id="572359at2"/>